<keyword evidence="2" id="KW-1133">Transmembrane helix</keyword>
<protein>
    <submittedName>
        <fullName evidence="3">Uncharacterized protein</fullName>
    </submittedName>
</protein>
<organism evidence="3 4">
    <name type="scientific">Grifola frondosa</name>
    <name type="common">Maitake</name>
    <name type="synonym">Polyporus frondosus</name>
    <dbReference type="NCBI Taxonomy" id="5627"/>
    <lineage>
        <taxon>Eukaryota</taxon>
        <taxon>Fungi</taxon>
        <taxon>Dikarya</taxon>
        <taxon>Basidiomycota</taxon>
        <taxon>Agaricomycotina</taxon>
        <taxon>Agaricomycetes</taxon>
        <taxon>Polyporales</taxon>
        <taxon>Grifolaceae</taxon>
        <taxon>Grifola</taxon>
    </lineage>
</organism>
<keyword evidence="2" id="KW-0812">Transmembrane</keyword>
<feature type="region of interest" description="Disordered" evidence="1">
    <location>
        <begin position="1"/>
        <end position="32"/>
    </location>
</feature>
<comment type="caution">
    <text evidence="3">The sequence shown here is derived from an EMBL/GenBank/DDBJ whole genome shotgun (WGS) entry which is preliminary data.</text>
</comment>
<gene>
    <name evidence="3" type="ORF">A0H81_14827</name>
</gene>
<evidence type="ECO:0000256" key="2">
    <source>
        <dbReference type="SAM" id="Phobius"/>
    </source>
</evidence>
<proteinExistence type="predicted"/>
<dbReference type="AlphaFoldDB" id="A0A1C7LK97"/>
<accession>A0A1C7LK97</accession>
<dbReference type="OrthoDB" id="2156690at2759"/>
<dbReference type="STRING" id="5627.A0A1C7LK97"/>
<dbReference type="Proteomes" id="UP000092993">
    <property type="component" value="Unassembled WGS sequence"/>
</dbReference>
<feature type="transmembrane region" description="Helical" evidence="2">
    <location>
        <begin position="185"/>
        <end position="209"/>
    </location>
</feature>
<sequence length="339" mass="37337">MQRMWSTYLDPSGLSNGRGSPSPQPQPVHGSQSNALQIVVDQLTFAIYSVRSQFHSLYARRHEQQQRCAPRAPNVPFASRASSFRSMSPKNDTPLISDGKGMPTSLSVNYLPSKFSNTMLAGGVKRRKGKNAGMMLPKRGGGREAFRSNEARMPGDGDDDYDGVTFGARDGGKTKPRLRWNRFKWILFISNIVFSAYSLVGLIACLLIWFDVWTHADIIRVGNRPELIISTVAASLAVFTSLIGWSGILLKTAPSSPGMRSYFGFVLHSSSPPDTSPTSANQLGCCGYFNPFVEATVSQTCYARSTLPGCKKPYLDFERLILERWYTVVFSVVPGQLAA</sequence>
<feature type="region of interest" description="Disordered" evidence="1">
    <location>
        <begin position="80"/>
        <end position="99"/>
    </location>
</feature>
<feature type="compositionally biased region" description="Low complexity" evidence="1">
    <location>
        <begin position="80"/>
        <end position="89"/>
    </location>
</feature>
<name>A0A1C7LK97_GRIFR</name>
<evidence type="ECO:0000313" key="3">
    <source>
        <dbReference type="EMBL" id="OBZ65181.1"/>
    </source>
</evidence>
<reference evidence="3 4" key="1">
    <citation type="submission" date="2016-03" db="EMBL/GenBank/DDBJ databases">
        <title>Whole genome sequencing of Grifola frondosa 9006-11.</title>
        <authorList>
            <person name="Min B."/>
            <person name="Park H."/>
            <person name="Kim J.-G."/>
            <person name="Cho H."/>
            <person name="Oh Y.-L."/>
            <person name="Kong W.-S."/>
            <person name="Choi I.-G."/>
        </authorList>
    </citation>
    <scope>NUCLEOTIDE SEQUENCE [LARGE SCALE GENOMIC DNA]</scope>
    <source>
        <strain evidence="3 4">9006-11</strain>
    </source>
</reference>
<evidence type="ECO:0000256" key="1">
    <source>
        <dbReference type="SAM" id="MobiDB-lite"/>
    </source>
</evidence>
<dbReference type="EMBL" id="LUGG01000052">
    <property type="protein sequence ID" value="OBZ65181.1"/>
    <property type="molecule type" value="Genomic_DNA"/>
</dbReference>
<keyword evidence="4" id="KW-1185">Reference proteome</keyword>
<keyword evidence="2" id="KW-0472">Membrane</keyword>
<feature type="transmembrane region" description="Helical" evidence="2">
    <location>
        <begin position="229"/>
        <end position="250"/>
    </location>
</feature>
<evidence type="ECO:0000313" key="4">
    <source>
        <dbReference type="Proteomes" id="UP000092993"/>
    </source>
</evidence>